<evidence type="ECO:0000256" key="3">
    <source>
        <dbReference type="ARBA" id="ARBA00022692"/>
    </source>
</evidence>
<keyword evidence="4 6" id="KW-1133">Transmembrane helix</keyword>
<evidence type="ECO:0008006" key="9">
    <source>
        <dbReference type="Google" id="ProtNLM"/>
    </source>
</evidence>
<proteinExistence type="predicted"/>
<feature type="transmembrane region" description="Helical" evidence="6">
    <location>
        <begin position="125"/>
        <end position="149"/>
    </location>
</feature>
<dbReference type="PANTHER" id="PTHR30250">
    <property type="entry name" value="PST FAMILY PREDICTED COLANIC ACID TRANSPORTER"/>
    <property type="match status" value="1"/>
</dbReference>
<feature type="transmembrane region" description="Helical" evidence="6">
    <location>
        <begin position="400"/>
        <end position="419"/>
    </location>
</feature>
<evidence type="ECO:0000256" key="1">
    <source>
        <dbReference type="ARBA" id="ARBA00004651"/>
    </source>
</evidence>
<comment type="caution">
    <text evidence="7">The sequence shown here is derived from an EMBL/GenBank/DDBJ whole genome shotgun (WGS) entry which is preliminary data.</text>
</comment>
<feature type="transmembrane region" description="Helical" evidence="6">
    <location>
        <begin position="372"/>
        <end position="394"/>
    </location>
</feature>
<evidence type="ECO:0000256" key="6">
    <source>
        <dbReference type="SAM" id="Phobius"/>
    </source>
</evidence>
<dbReference type="GO" id="GO:0005886">
    <property type="term" value="C:plasma membrane"/>
    <property type="evidence" value="ECO:0007669"/>
    <property type="project" value="UniProtKB-SubCell"/>
</dbReference>
<dbReference type="EMBL" id="VAFL01000001">
    <property type="protein sequence ID" value="TKW68822.1"/>
    <property type="molecule type" value="Genomic_DNA"/>
</dbReference>
<feature type="transmembrane region" description="Helical" evidence="6">
    <location>
        <begin position="312"/>
        <end position="333"/>
    </location>
</feature>
<keyword evidence="2" id="KW-1003">Cell membrane</keyword>
<dbReference type="AlphaFoldDB" id="A0A533IG73"/>
<keyword evidence="3 6" id="KW-0812">Transmembrane</keyword>
<dbReference type="PANTHER" id="PTHR30250:SF11">
    <property type="entry name" value="O-ANTIGEN TRANSPORTER-RELATED"/>
    <property type="match status" value="1"/>
</dbReference>
<feature type="transmembrane region" description="Helical" evidence="6">
    <location>
        <begin position="161"/>
        <end position="178"/>
    </location>
</feature>
<feature type="transmembrane region" description="Helical" evidence="6">
    <location>
        <begin position="184"/>
        <end position="206"/>
    </location>
</feature>
<evidence type="ECO:0000313" key="7">
    <source>
        <dbReference type="EMBL" id="TKW68822.1"/>
    </source>
</evidence>
<evidence type="ECO:0000256" key="4">
    <source>
        <dbReference type="ARBA" id="ARBA00022989"/>
    </source>
</evidence>
<dbReference type="InterPro" id="IPR050833">
    <property type="entry name" value="Poly_Biosynth_Transport"/>
</dbReference>
<feature type="transmembrane region" description="Helical" evidence="6">
    <location>
        <begin position="54"/>
        <end position="77"/>
    </location>
</feature>
<keyword evidence="5 6" id="KW-0472">Membrane</keyword>
<evidence type="ECO:0000313" key="8">
    <source>
        <dbReference type="Proteomes" id="UP000315344"/>
    </source>
</evidence>
<comment type="subcellular location">
    <subcellularLocation>
        <location evidence="1">Cell membrane</location>
        <topology evidence="1">Multi-pass membrane protein</topology>
    </subcellularLocation>
</comment>
<dbReference type="Proteomes" id="UP000315344">
    <property type="component" value="Unassembled WGS sequence"/>
</dbReference>
<sequence>MTNASAKTGSYRSVRTVATVMGARVFGAMLGLLFTVLLARLMTPAEMGRAMTAMSLGLLLPIIATGSAEAGSARFVTQALQRQDLAAARGFLRMNWQVAAICAPLLLAVGTIFVLTFRGDVQPETLLLAILGASILGLVRIGSAHAMGFSRVILATLPQTFLRQMLMLVLVGGFWLTTRQSPTASGIMVAFVLSAMIIVVIQQLALRKSYALVKMTAHDSAARKPWLQYGLQMGAALLFVEYGKDITILCSALSLQPDDVARLSVALSLVGFARFGLVAVNQTTTPDMSRALASGDMARLIAITDHSNLSKLGVALVALVVFVLFGKTILGVYNDHFASVWWLLPILMSETLAMALLGPSSNVLSLSGNQRILMWVSVALVPFLACFVAVGAAVAGLGGAAFGAMMAWVAFHTTLALAMRRRMGLNLTFGGTLSRMMRGRGRVTP</sequence>
<feature type="transmembrane region" description="Helical" evidence="6">
    <location>
        <begin position="339"/>
        <end position="360"/>
    </location>
</feature>
<evidence type="ECO:0000256" key="5">
    <source>
        <dbReference type="ARBA" id="ARBA00023136"/>
    </source>
</evidence>
<name>A0A533IG73_PARDE</name>
<feature type="transmembrane region" description="Helical" evidence="6">
    <location>
        <begin position="21"/>
        <end position="42"/>
    </location>
</feature>
<feature type="transmembrane region" description="Helical" evidence="6">
    <location>
        <begin position="98"/>
        <end position="119"/>
    </location>
</feature>
<evidence type="ECO:0000256" key="2">
    <source>
        <dbReference type="ARBA" id="ARBA00022475"/>
    </source>
</evidence>
<protein>
    <recommendedName>
        <fullName evidence="9">Polysaccharide biosynthesis protein</fullName>
    </recommendedName>
</protein>
<gene>
    <name evidence="7" type="ORF">DI616_02175</name>
</gene>
<accession>A0A533IG73</accession>
<organism evidence="7 8">
    <name type="scientific">Paracoccus denitrificans</name>
    <dbReference type="NCBI Taxonomy" id="266"/>
    <lineage>
        <taxon>Bacteria</taxon>
        <taxon>Pseudomonadati</taxon>
        <taxon>Pseudomonadota</taxon>
        <taxon>Alphaproteobacteria</taxon>
        <taxon>Rhodobacterales</taxon>
        <taxon>Paracoccaceae</taxon>
        <taxon>Paracoccus</taxon>
    </lineage>
</organism>
<reference evidence="7 8" key="1">
    <citation type="journal article" date="2017" name="Nat. Commun.">
        <title>In situ click chemistry generation of cyclooxygenase-2 inhibitors.</title>
        <authorList>
            <person name="Bhardwaj A."/>
            <person name="Kaur J."/>
            <person name="Wuest M."/>
            <person name="Wuest F."/>
        </authorList>
    </citation>
    <scope>NUCLEOTIDE SEQUENCE [LARGE SCALE GENOMIC DNA]</scope>
    <source>
        <strain evidence="7">S2_012_000_R3_94</strain>
    </source>
</reference>